<evidence type="ECO:0000313" key="2">
    <source>
        <dbReference type="EMBL" id="CAK9087525.1"/>
    </source>
</evidence>
<reference evidence="2 3" key="1">
    <citation type="submission" date="2024-02" db="EMBL/GenBank/DDBJ databases">
        <authorList>
            <person name="Chen Y."/>
            <person name="Shah S."/>
            <person name="Dougan E. K."/>
            <person name="Thang M."/>
            <person name="Chan C."/>
        </authorList>
    </citation>
    <scope>NUCLEOTIDE SEQUENCE [LARGE SCALE GENOMIC DNA]</scope>
</reference>
<organism evidence="2 3">
    <name type="scientific">Durusdinium trenchii</name>
    <dbReference type="NCBI Taxonomy" id="1381693"/>
    <lineage>
        <taxon>Eukaryota</taxon>
        <taxon>Sar</taxon>
        <taxon>Alveolata</taxon>
        <taxon>Dinophyceae</taxon>
        <taxon>Suessiales</taxon>
        <taxon>Symbiodiniaceae</taxon>
        <taxon>Durusdinium</taxon>
    </lineage>
</organism>
<keyword evidence="3" id="KW-1185">Reference proteome</keyword>
<evidence type="ECO:0000313" key="3">
    <source>
        <dbReference type="Proteomes" id="UP001642484"/>
    </source>
</evidence>
<sequence length="382" mass="41848">MFNVLDSKQTWLGIKVEGDKIFTKKELLEKGENNTIFVLGFASNWSANAEKASDKANKRLKTQSGDAKPADTDAATDQSVFMNVPWDFLKDFQLRFFGTVGLESKGAAVPLVTEKDKEMAPSLPWQLFGQGWDSLMGSEMPCLAFIVPLAKMKGKTGKASKIKTVQFLSGASASKPTESDACEEMAAEAMGLSRKGGAKRKPKRKASKDKGTKSQVLSDSITFIEAPLLTFDDSQELPVTLRSGKSIKINCPALVINKVALDEAKTKEINTLKPEDEKEAAEIKQIQDGGYYIPVQQCGESFYVALNRGHLPAERLKLAEGSTDMEEIQLTEAHNRTMSKWGDLSVWQGCVDVVTKHLGTETTSARAGRGNKVAKDFKHLMT</sequence>
<accession>A0ABP0QGY4</accession>
<dbReference type="EMBL" id="CAXAMN010024548">
    <property type="protein sequence ID" value="CAK9087525.1"/>
    <property type="molecule type" value="Genomic_DNA"/>
</dbReference>
<dbReference type="Proteomes" id="UP001642484">
    <property type="component" value="Unassembled WGS sequence"/>
</dbReference>
<name>A0ABP0QGY4_9DINO</name>
<proteinExistence type="predicted"/>
<gene>
    <name evidence="1" type="ORF">CCMP2556_LOCUS42307</name>
    <name evidence="2" type="ORF">CCMP2556_LOCUS42312</name>
</gene>
<protein>
    <submittedName>
        <fullName evidence="2">Uncharacterized protein</fullName>
    </submittedName>
</protein>
<comment type="caution">
    <text evidence="2">The sequence shown here is derived from an EMBL/GenBank/DDBJ whole genome shotgun (WGS) entry which is preliminary data.</text>
</comment>
<evidence type="ECO:0000313" key="1">
    <source>
        <dbReference type="EMBL" id="CAK9087514.1"/>
    </source>
</evidence>
<dbReference type="EMBL" id="CAXAMN010024542">
    <property type="protein sequence ID" value="CAK9087514.1"/>
    <property type="molecule type" value="Genomic_DNA"/>
</dbReference>